<reference evidence="3" key="1">
    <citation type="submission" date="2016-10" db="EMBL/GenBank/DDBJ databases">
        <authorList>
            <person name="Varghese N."/>
        </authorList>
    </citation>
    <scope>NUCLEOTIDE SEQUENCE [LARGE SCALE GENOMIC DNA]</scope>
    <source>
        <strain evidence="3">DSM 12489</strain>
    </source>
</reference>
<feature type="signal peptide" evidence="1">
    <location>
        <begin position="1"/>
        <end position="21"/>
    </location>
</feature>
<evidence type="ECO:0000313" key="2">
    <source>
        <dbReference type="EMBL" id="SDX02698.1"/>
    </source>
</evidence>
<proteinExistence type="predicted"/>
<keyword evidence="3" id="KW-1185">Reference proteome</keyword>
<sequence length="175" mass="19568">MWTKRWTGFLAALIFTATVTGCGTMPHATSQTSSTSIPAPSVHSVVDRLPGNQQAKLIGFDARKKRVSHLPIAVNGTNVLYISPMEQYAIQQFQQIWPRLKADPVVVWTGVTKAQAQTIWHKEGYENDPLPSVHTEYVPQAIPTPDAYHRDGKGWMEVPGVLPASQLDKWETFFR</sequence>
<gene>
    <name evidence="2" type="ORF">SAMN04489725_13210</name>
</gene>
<accession>A0A1H2YCZ3</accession>
<evidence type="ECO:0000313" key="3">
    <source>
        <dbReference type="Proteomes" id="UP000182589"/>
    </source>
</evidence>
<organism evidence="2 3">
    <name type="scientific">Alicyclobacillus hesperidum</name>
    <dbReference type="NCBI Taxonomy" id="89784"/>
    <lineage>
        <taxon>Bacteria</taxon>
        <taxon>Bacillati</taxon>
        <taxon>Bacillota</taxon>
        <taxon>Bacilli</taxon>
        <taxon>Bacillales</taxon>
        <taxon>Alicyclobacillaceae</taxon>
        <taxon>Alicyclobacillus</taxon>
    </lineage>
</organism>
<dbReference type="EMBL" id="FNOJ01000032">
    <property type="protein sequence ID" value="SDX02698.1"/>
    <property type="molecule type" value="Genomic_DNA"/>
</dbReference>
<protein>
    <recommendedName>
        <fullName evidence="4">Lipoprotein</fullName>
    </recommendedName>
</protein>
<evidence type="ECO:0008006" key="4">
    <source>
        <dbReference type="Google" id="ProtNLM"/>
    </source>
</evidence>
<name>A0A1H2YCZ3_9BACL</name>
<keyword evidence="1" id="KW-0732">Signal</keyword>
<dbReference type="RefSeq" id="WP_074693912.1">
    <property type="nucleotide sequence ID" value="NZ_FNOJ01000032.1"/>
</dbReference>
<dbReference type="Proteomes" id="UP000182589">
    <property type="component" value="Unassembled WGS sequence"/>
</dbReference>
<dbReference type="PROSITE" id="PS51257">
    <property type="entry name" value="PROKAR_LIPOPROTEIN"/>
    <property type="match status" value="1"/>
</dbReference>
<evidence type="ECO:0000256" key="1">
    <source>
        <dbReference type="SAM" id="SignalP"/>
    </source>
</evidence>
<feature type="chain" id="PRO_5038480215" description="Lipoprotein" evidence="1">
    <location>
        <begin position="22"/>
        <end position="175"/>
    </location>
</feature>
<dbReference type="AlphaFoldDB" id="A0A1H2YCZ3"/>